<protein>
    <recommendedName>
        <fullName evidence="7">Coiled-coil domain-containing protein 81</fullName>
    </recommendedName>
</protein>
<evidence type="ECO:0000259" key="3">
    <source>
        <dbReference type="Pfam" id="PF14908"/>
    </source>
</evidence>
<proteinExistence type="predicted"/>
<dbReference type="PANTHER" id="PTHR14362">
    <property type="entry name" value="COILED-COIL DOMAIN-CONTAINING PROTEIN 81"/>
    <property type="match status" value="1"/>
</dbReference>
<dbReference type="Pfam" id="PF18289">
    <property type="entry name" value="HU-CCDC81_euk_2"/>
    <property type="match status" value="1"/>
</dbReference>
<feature type="domain" description="CCDC81 HU" evidence="4">
    <location>
        <begin position="155"/>
        <end position="229"/>
    </location>
</feature>
<dbReference type="GO" id="GO:0005815">
    <property type="term" value="C:microtubule organizing center"/>
    <property type="evidence" value="ECO:0007669"/>
    <property type="project" value="TreeGrafter"/>
</dbReference>
<reference evidence="5 6" key="1">
    <citation type="submission" date="2021-04" db="EMBL/GenBank/DDBJ databases">
        <authorList>
            <person name="De Guttry C."/>
            <person name="Zahm M."/>
            <person name="Klopp C."/>
            <person name="Cabau C."/>
            <person name="Louis A."/>
            <person name="Berthelot C."/>
            <person name="Parey E."/>
            <person name="Roest Crollius H."/>
            <person name="Montfort J."/>
            <person name="Robinson-Rechavi M."/>
            <person name="Bucao C."/>
            <person name="Bouchez O."/>
            <person name="Gislard M."/>
            <person name="Lluch J."/>
            <person name="Milhes M."/>
            <person name="Lampietro C."/>
            <person name="Lopez Roques C."/>
            <person name="Donnadieu C."/>
            <person name="Braasch I."/>
            <person name="Desvignes T."/>
            <person name="Postlethwait J."/>
            <person name="Bobe J."/>
            <person name="Wedekind C."/>
            <person name="Guiguen Y."/>
        </authorList>
    </citation>
    <scope>NUCLEOTIDE SEQUENCE [LARGE SCALE GENOMIC DNA]</scope>
    <source>
        <strain evidence="5">Cs_M1</strain>
        <tissue evidence="5">Blood</tissue>
    </source>
</reference>
<evidence type="ECO:0000256" key="1">
    <source>
        <dbReference type="SAM" id="Coils"/>
    </source>
</evidence>
<evidence type="ECO:0000256" key="2">
    <source>
        <dbReference type="SAM" id="MobiDB-lite"/>
    </source>
</evidence>
<evidence type="ECO:0000313" key="6">
    <source>
        <dbReference type="Proteomes" id="UP001356427"/>
    </source>
</evidence>
<organism evidence="5 6">
    <name type="scientific">Coregonus suidteri</name>
    <dbReference type="NCBI Taxonomy" id="861788"/>
    <lineage>
        <taxon>Eukaryota</taxon>
        <taxon>Metazoa</taxon>
        <taxon>Chordata</taxon>
        <taxon>Craniata</taxon>
        <taxon>Vertebrata</taxon>
        <taxon>Euteleostomi</taxon>
        <taxon>Actinopterygii</taxon>
        <taxon>Neopterygii</taxon>
        <taxon>Teleostei</taxon>
        <taxon>Protacanthopterygii</taxon>
        <taxon>Salmoniformes</taxon>
        <taxon>Salmonidae</taxon>
        <taxon>Coregoninae</taxon>
        <taxon>Coregonus</taxon>
    </lineage>
</organism>
<dbReference type="AlphaFoldDB" id="A0AAN8MA06"/>
<evidence type="ECO:0000313" key="5">
    <source>
        <dbReference type="EMBL" id="KAK6325694.1"/>
    </source>
</evidence>
<gene>
    <name evidence="5" type="ORF">J4Q44_G00050360</name>
</gene>
<feature type="domain" description="CCDC81 HU" evidence="3">
    <location>
        <begin position="61"/>
        <end position="144"/>
    </location>
</feature>
<dbReference type="Pfam" id="PF14908">
    <property type="entry name" value="HU-CCDC81_euk_1"/>
    <property type="match status" value="1"/>
</dbReference>
<dbReference type="EMBL" id="JAGTTL010000003">
    <property type="protein sequence ID" value="KAK6325694.1"/>
    <property type="molecule type" value="Genomic_DNA"/>
</dbReference>
<feature type="region of interest" description="Disordered" evidence="2">
    <location>
        <begin position="1"/>
        <end position="25"/>
    </location>
</feature>
<feature type="region of interest" description="Disordered" evidence="2">
    <location>
        <begin position="283"/>
        <end position="335"/>
    </location>
</feature>
<dbReference type="InterPro" id="IPR040673">
    <property type="entry name" value="CCDC81_HU_dom_2"/>
</dbReference>
<evidence type="ECO:0008006" key="7">
    <source>
        <dbReference type="Google" id="ProtNLM"/>
    </source>
</evidence>
<dbReference type="PANTHER" id="PTHR14362:SF2">
    <property type="entry name" value="COILED-COIL DOMAIN-CONTAINING PROTEIN 81"/>
    <property type="match status" value="1"/>
</dbReference>
<dbReference type="Proteomes" id="UP001356427">
    <property type="component" value="Unassembled WGS sequence"/>
</dbReference>
<feature type="coiled-coil region" evidence="1">
    <location>
        <begin position="593"/>
        <end position="620"/>
    </location>
</feature>
<evidence type="ECO:0000259" key="4">
    <source>
        <dbReference type="Pfam" id="PF18289"/>
    </source>
</evidence>
<dbReference type="InterPro" id="IPR026295">
    <property type="entry name" value="CCD81"/>
</dbReference>
<dbReference type="InterPro" id="IPR028034">
    <property type="entry name" value="HU-CCDC81"/>
</dbReference>
<name>A0AAN8MA06_9TELE</name>
<comment type="caution">
    <text evidence="5">The sequence shown here is derived from an EMBL/GenBank/DDBJ whole genome shotgun (WGS) entry which is preliminary data.</text>
</comment>
<accession>A0AAN8MA06</accession>
<sequence>MNWPKHSHEQSQQKHVKSTLTSPAPVAAGGASGSIVTSLVATRSFATLPLIVKMTDLLSVVSEAERNSFPTISQLSENDVDSIWSNVSSFVERQMTLQKGVYIPGLGTFTFSQQKLDVGNKFVLIQRPVFLLSEKLSQSHGLKQVKPLSAAGDVPVVQLNFTALSVESPFERHVVEGCVRETLLVLLRAVAAGRSVLFTVHAIGELSFCQSKVKMKFYHDFVTAMDGSGKLLRALSNRPGTSNSLLFGRGSSIQGPGTSNTIILPKISSEQRGKDWGEEALAQAQTNSDRKQENGESPVTPRSRSRHTLGPAKVNGIILTDDLEPRPPAETNTDRSTVSILPLQGAALKQGKVKRGDSHLDVPCVDHNRAGQELCYLCMQRAQRNIPHYLAEERLREQQEEERVLLLNEQRRDQCYLQREQADRLEKRENNQKVAAFNLGVSEAMKEKKVARSSHFHGSYIFGGRPLTPPRVHKQRGYMKDLRAQAEWREDQVSMTQQDQELIDLLHQVQLAQEITLHKSQQLHLKQKNTSCYKKALDIQVECQGTGLPARQPDSDGPVFGQLDCTPAGLSEQRQRAEKVYQEQLTTANNKRKEQLLNRCTKQKNEREMLNRNRKELINDHINRFEKLHNLRASLEETWRHSADLKRHRDREEKEFIRSGSSLLIDQCEQYRRCYQCKRKTENCGETNIWKESHYMPGSRLMV</sequence>
<keyword evidence="6" id="KW-1185">Reference proteome</keyword>
<keyword evidence="1" id="KW-0175">Coiled coil</keyword>
<feature type="compositionally biased region" description="Basic and acidic residues" evidence="2">
    <location>
        <begin position="1"/>
        <end position="12"/>
    </location>
</feature>